<evidence type="ECO:0000313" key="2">
    <source>
        <dbReference type="EMBL" id="MFC5346287.1"/>
    </source>
</evidence>
<comment type="caution">
    <text evidence="2">The sequence shown here is derived from an EMBL/GenBank/DDBJ whole genome shotgun (WGS) entry which is preliminary data.</text>
</comment>
<dbReference type="EMBL" id="JBHSLF010000056">
    <property type="protein sequence ID" value="MFC5346287.1"/>
    <property type="molecule type" value="Genomic_DNA"/>
</dbReference>
<keyword evidence="1" id="KW-0472">Membrane</keyword>
<dbReference type="RefSeq" id="WP_374036801.1">
    <property type="nucleotide sequence ID" value="NZ_CP169082.1"/>
</dbReference>
<keyword evidence="1" id="KW-1133">Transmembrane helix</keyword>
<reference evidence="3" key="1">
    <citation type="journal article" date="2019" name="Int. J. Syst. Evol. Microbiol.">
        <title>The Global Catalogue of Microorganisms (GCM) 10K type strain sequencing project: providing services to taxonomists for standard genome sequencing and annotation.</title>
        <authorList>
            <consortium name="The Broad Institute Genomics Platform"/>
            <consortium name="The Broad Institute Genome Sequencing Center for Infectious Disease"/>
            <person name="Wu L."/>
            <person name="Ma J."/>
        </authorList>
    </citation>
    <scope>NUCLEOTIDE SEQUENCE [LARGE SCALE GENOMIC DNA]</scope>
    <source>
        <strain evidence="3">JCM 12125</strain>
    </source>
</reference>
<evidence type="ECO:0000313" key="3">
    <source>
        <dbReference type="Proteomes" id="UP001596152"/>
    </source>
</evidence>
<proteinExistence type="predicted"/>
<name>A0ABW0FX29_9CAUL</name>
<feature type="transmembrane region" description="Helical" evidence="1">
    <location>
        <begin position="64"/>
        <end position="84"/>
    </location>
</feature>
<feature type="transmembrane region" description="Helical" evidence="1">
    <location>
        <begin position="6"/>
        <end position="26"/>
    </location>
</feature>
<sequence length="100" mass="10822">MSVLDVFAIRMAGSIADPMMLVLLALPGLLAKTWRMRVIAAAVWTLFATLIRLDSGVLELDASAATFAAAMLYQLALWFIWELVTGGLSEKRTKGPTPLA</sequence>
<dbReference type="Proteomes" id="UP001596152">
    <property type="component" value="Unassembled WGS sequence"/>
</dbReference>
<keyword evidence="1" id="KW-0812">Transmembrane</keyword>
<gene>
    <name evidence="2" type="ORF">ACFPIE_20415</name>
</gene>
<accession>A0ABW0FX29</accession>
<organism evidence="2 3">
    <name type="scientific">Brevundimonas staleyi</name>
    <dbReference type="NCBI Taxonomy" id="74326"/>
    <lineage>
        <taxon>Bacteria</taxon>
        <taxon>Pseudomonadati</taxon>
        <taxon>Pseudomonadota</taxon>
        <taxon>Alphaproteobacteria</taxon>
        <taxon>Caulobacterales</taxon>
        <taxon>Caulobacteraceae</taxon>
        <taxon>Brevundimonas</taxon>
    </lineage>
</organism>
<protein>
    <submittedName>
        <fullName evidence="2">Uncharacterized protein</fullName>
    </submittedName>
</protein>
<evidence type="ECO:0000256" key="1">
    <source>
        <dbReference type="SAM" id="Phobius"/>
    </source>
</evidence>
<keyword evidence="3" id="KW-1185">Reference proteome</keyword>